<dbReference type="AlphaFoldDB" id="A0AAV7FIC9"/>
<reference evidence="1 2" key="1">
    <citation type="journal article" date="2021" name="Hortic Res">
        <title>Chromosome-scale assembly of the Dendrobium chrysotoxum genome enhances the understanding of orchid evolution.</title>
        <authorList>
            <person name="Zhang Y."/>
            <person name="Zhang G.Q."/>
            <person name="Zhang D."/>
            <person name="Liu X.D."/>
            <person name="Xu X.Y."/>
            <person name="Sun W.H."/>
            <person name="Yu X."/>
            <person name="Zhu X."/>
            <person name="Wang Z.W."/>
            <person name="Zhao X."/>
            <person name="Zhong W.Y."/>
            <person name="Chen H."/>
            <person name="Yin W.L."/>
            <person name="Huang T."/>
            <person name="Niu S.C."/>
            <person name="Liu Z.J."/>
        </authorList>
    </citation>
    <scope>NUCLEOTIDE SEQUENCE [LARGE SCALE GENOMIC DNA]</scope>
    <source>
        <strain evidence="1">Lindl</strain>
    </source>
</reference>
<name>A0AAV7FIC9_DENCH</name>
<dbReference type="InterPro" id="IPR032801">
    <property type="entry name" value="PXL2A/B/C"/>
</dbReference>
<comment type="caution">
    <text evidence="1">The sequence shown here is derived from an EMBL/GenBank/DDBJ whole genome shotgun (WGS) entry which is preliminary data.</text>
</comment>
<accession>A0AAV7FIC9</accession>
<dbReference type="Proteomes" id="UP000775213">
    <property type="component" value="Unassembled WGS sequence"/>
</dbReference>
<evidence type="ECO:0000313" key="1">
    <source>
        <dbReference type="EMBL" id="KAH0434113.1"/>
    </source>
</evidence>
<evidence type="ECO:0000313" key="2">
    <source>
        <dbReference type="Proteomes" id="UP000775213"/>
    </source>
</evidence>
<sequence>MLIAFLNYQTNLDIIVQYRPGRYTQQGGILVAGPGTSNISYLHKDKEAGDDPNVEDVLQACCS</sequence>
<dbReference type="GO" id="GO:0009507">
    <property type="term" value="C:chloroplast"/>
    <property type="evidence" value="ECO:0007669"/>
    <property type="project" value="TreeGrafter"/>
</dbReference>
<keyword evidence="2" id="KW-1185">Reference proteome</keyword>
<dbReference type="PANTHER" id="PTHR28630:SF11">
    <property type="entry name" value="THIOREDOXIN-LIKE PROTEIN AAED1, CHLOROPLASTIC"/>
    <property type="match status" value="1"/>
</dbReference>
<organism evidence="1 2">
    <name type="scientific">Dendrobium chrysotoxum</name>
    <name type="common">Orchid</name>
    <dbReference type="NCBI Taxonomy" id="161865"/>
    <lineage>
        <taxon>Eukaryota</taxon>
        <taxon>Viridiplantae</taxon>
        <taxon>Streptophyta</taxon>
        <taxon>Embryophyta</taxon>
        <taxon>Tracheophyta</taxon>
        <taxon>Spermatophyta</taxon>
        <taxon>Magnoliopsida</taxon>
        <taxon>Liliopsida</taxon>
        <taxon>Asparagales</taxon>
        <taxon>Orchidaceae</taxon>
        <taxon>Epidendroideae</taxon>
        <taxon>Malaxideae</taxon>
        <taxon>Dendrobiinae</taxon>
        <taxon>Dendrobium</taxon>
    </lineage>
</organism>
<protein>
    <submittedName>
        <fullName evidence="1">Uncharacterized protein</fullName>
    </submittedName>
</protein>
<dbReference type="PANTHER" id="PTHR28630">
    <property type="match status" value="1"/>
</dbReference>
<proteinExistence type="predicted"/>
<gene>
    <name evidence="1" type="ORF">IEQ34_026887</name>
</gene>
<dbReference type="EMBL" id="JAGFBR010000801">
    <property type="protein sequence ID" value="KAH0434113.1"/>
    <property type="molecule type" value="Genomic_DNA"/>
</dbReference>